<keyword evidence="12" id="KW-1185">Reference proteome</keyword>
<comment type="similarity">
    <text evidence="3 9">Belongs to the ARF family.</text>
</comment>
<dbReference type="CDD" id="cd10017">
    <property type="entry name" value="B3_DNA"/>
    <property type="match status" value="1"/>
</dbReference>
<dbReference type="OrthoDB" id="1414159at2759"/>
<dbReference type="InterPro" id="IPR044835">
    <property type="entry name" value="ARF_plant"/>
</dbReference>
<dbReference type="FunFam" id="2.40.330.10:FF:000001">
    <property type="entry name" value="Auxin response factor"/>
    <property type="match status" value="1"/>
</dbReference>
<dbReference type="Pfam" id="PF02362">
    <property type="entry name" value="B3"/>
    <property type="match status" value="1"/>
</dbReference>
<dbReference type="InterPro" id="IPR010525">
    <property type="entry name" value="ARF_dom"/>
</dbReference>
<proteinExistence type="inferred from homology"/>
<dbReference type="SUPFAM" id="SSF101936">
    <property type="entry name" value="DNA-binding pseudobarrel domain"/>
    <property type="match status" value="1"/>
</dbReference>
<dbReference type="SMART" id="SM01019">
    <property type="entry name" value="B3"/>
    <property type="match status" value="1"/>
</dbReference>
<dbReference type="PANTHER" id="PTHR31384:SF94">
    <property type="entry name" value="AUXIN RESPONSE FACTOR 17"/>
    <property type="match status" value="1"/>
</dbReference>
<dbReference type="GeneID" id="109710902"/>
<evidence type="ECO:0000313" key="12">
    <source>
        <dbReference type="Proteomes" id="UP000515123"/>
    </source>
</evidence>
<keyword evidence="4 9" id="KW-0805">Transcription regulation</keyword>
<keyword evidence="8 9" id="KW-0927">Auxin signaling pathway</keyword>
<name>A0A6P5F0P3_ANACO</name>
<dbReference type="GO" id="GO:0006355">
    <property type="term" value="P:regulation of DNA-templated transcription"/>
    <property type="evidence" value="ECO:0007669"/>
    <property type="project" value="InterPro"/>
</dbReference>
<dbReference type="Gene3D" id="2.40.330.10">
    <property type="entry name" value="DNA-binding pseudobarrel domain"/>
    <property type="match status" value="1"/>
</dbReference>
<accession>A0A6P5F0P3</accession>
<feature type="compositionally biased region" description="Polar residues" evidence="10">
    <location>
        <begin position="454"/>
        <end position="467"/>
    </location>
</feature>
<reference evidence="12" key="1">
    <citation type="journal article" date="2015" name="Nat. Genet.">
        <title>The pineapple genome and the evolution of CAM photosynthesis.</title>
        <authorList>
            <person name="Ming R."/>
            <person name="VanBuren R."/>
            <person name="Wai C.M."/>
            <person name="Tang H."/>
            <person name="Schatz M.C."/>
            <person name="Bowers J.E."/>
            <person name="Lyons E."/>
            <person name="Wang M.L."/>
            <person name="Chen J."/>
            <person name="Biggers E."/>
            <person name="Zhang J."/>
            <person name="Huang L."/>
            <person name="Zhang L."/>
            <person name="Miao W."/>
            <person name="Zhang J."/>
            <person name="Ye Z."/>
            <person name="Miao C."/>
            <person name="Lin Z."/>
            <person name="Wang H."/>
            <person name="Zhou H."/>
            <person name="Yim W.C."/>
            <person name="Priest H.D."/>
            <person name="Zheng C."/>
            <person name="Woodhouse M."/>
            <person name="Edger P.P."/>
            <person name="Guyot R."/>
            <person name="Guo H.B."/>
            <person name="Guo H."/>
            <person name="Zheng G."/>
            <person name="Singh R."/>
            <person name="Sharma A."/>
            <person name="Min X."/>
            <person name="Zheng Y."/>
            <person name="Lee H."/>
            <person name="Gurtowski J."/>
            <person name="Sedlazeck F.J."/>
            <person name="Harkess A."/>
            <person name="McKain M.R."/>
            <person name="Liao Z."/>
            <person name="Fang J."/>
            <person name="Liu J."/>
            <person name="Zhang X."/>
            <person name="Zhang Q."/>
            <person name="Hu W."/>
            <person name="Qin Y."/>
            <person name="Wang K."/>
            <person name="Chen L.Y."/>
            <person name="Shirley N."/>
            <person name="Lin Y.R."/>
            <person name="Liu L.Y."/>
            <person name="Hernandez A.G."/>
            <person name="Wright C.L."/>
            <person name="Bulone V."/>
            <person name="Tuskan G.A."/>
            <person name="Heath K."/>
            <person name="Zee F."/>
            <person name="Moore P.H."/>
            <person name="Sunkar R."/>
            <person name="Leebens-Mack J.H."/>
            <person name="Mockler T."/>
            <person name="Bennetzen J.L."/>
            <person name="Freeling M."/>
            <person name="Sankoff D."/>
            <person name="Paterson A.H."/>
            <person name="Zhu X."/>
            <person name="Yang X."/>
            <person name="Smith J.A."/>
            <person name="Cushman J.C."/>
            <person name="Paull R.E."/>
            <person name="Yu Q."/>
        </authorList>
    </citation>
    <scope>NUCLEOTIDE SEQUENCE [LARGE SCALE GENOMIC DNA]</scope>
    <source>
        <strain evidence="12">cv. F153</strain>
    </source>
</reference>
<evidence type="ECO:0000313" key="13">
    <source>
        <dbReference type="RefSeq" id="XP_020089297.1"/>
    </source>
</evidence>
<reference evidence="13" key="2">
    <citation type="submission" date="2025-08" db="UniProtKB">
        <authorList>
            <consortium name="RefSeq"/>
        </authorList>
    </citation>
    <scope>IDENTIFICATION</scope>
    <source>
        <tissue evidence="13">Leaf</tissue>
    </source>
</reference>
<comment type="function">
    <text evidence="1 9">Auxin response factors (ARFs) are transcriptional factors that bind specifically to the DNA sequence 5'-TGTCTC-3' found in the auxin-responsive promoter elements (AuxREs).</text>
</comment>
<dbReference type="GO" id="GO:0009734">
    <property type="term" value="P:auxin-activated signaling pathway"/>
    <property type="evidence" value="ECO:0007669"/>
    <property type="project" value="UniProtKB-KW"/>
</dbReference>
<dbReference type="Pfam" id="PF06507">
    <property type="entry name" value="ARF_AD"/>
    <property type="match status" value="1"/>
</dbReference>
<protein>
    <recommendedName>
        <fullName evidence="9">Auxin response factor</fullName>
    </recommendedName>
</protein>
<evidence type="ECO:0000256" key="4">
    <source>
        <dbReference type="ARBA" id="ARBA00023015"/>
    </source>
</evidence>
<comment type="subunit">
    <text evidence="9">Homodimers and heterodimers.</text>
</comment>
<dbReference type="GO" id="GO:0005634">
    <property type="term" value="C:nucleus"/>
    <property type="evidence" value="ECO:0007669"/>
    <property type="project" value="UniProtKB-SubCell"/>
</dbReference>
<comment type="subcellular location">
    <subcellularLocation>
        <location evidence="2 9">Nucleus</location>
    </subcellularLocation>
</comment>
<evidence type="ECO:0000256" key="6">
    <source>
        <dbReference type="ARBA" id="ARBA00023163"/>
    </source>
</evidence>
<dbReference type="InterPro" id="IPR003340">
    <property type="entry name" value="B3_DNA-bd"/>
</dbReference>
<dbReference type="PROSITE" id="PS50863">
    <property type="entry name" value="B3"/>
    <property type="match status" value="1"/>
</dbReference>
<dbReference type="RefSeq" id="XP_020089297.1">
    <property type="nucleotide sequence ID" value="XM_020233708.1"/>
</dbReference>
<dbReference type="InterPro" id="IPR015300">
    <property type="entry name" value="DNA-bd_pseudobarrel_sf"/>
</dbReference>
<evidence type="ECO:0000256" key="5">
    <source>
        <dbReference type="ARBA" id="ARBA00023125"/>
    </source>
</evidence>
<dbReference type="PANTHER" id="PTHR31384">
    <property type="entry name" value="AUXIN RESPONSE FACTOR 4-RELATED"/>
    <property type="match status" value="1"/>
</dbReference>
<feature type="domain" description="TF-B3" evidence="11">
    <location>
        <begin position="117"/>
        <end position="219"/>
    </location>
</feature>
<evidence type="ECO:0000256" key="10">
    <source>
        <dbReference type="SAM" id="MobiDB-lite"/>
    </source>
</evidence>
<dbReference type="GO" id="GO:0003677">
    <property type="term" value="F:DNA binding"/>
    <property type="evidence" value="ECO:0007669"/>
    <property type="project" value="UniProtKB-KW"/>
</dbReference>
<evidence type="ECO:0000256" key="1">
    <source>
        <dbReference type="ARBA" id="ARBA00003182"/>
    </source>
</evidence>
<gene>
    <name evidence="13" type="primary">LOC109710902</name>
</gene>
<evidence type="ECO:0000256" key="9">
    <source>
        <dbReference type="RuleBase" id="RU004561"/>
    </source>
</evidence>
<dbReference type="AlphaFoldDB" id="A0A6P5F0P3"/>
<dbReference type="Proteomes" id="UP000515123">
    <property type="component" value="Linkage group 5"/>
</dbReference>
<dbReference type="Gene3D" id="2.30.30.1040">
    <property type="match status" value="1"/>
</dbReference>
<evidence type="ECO:0000259" key="11">
    <source>
        <dbReference type="PROSITE" id="PS50863"/>
    </source>
</evidence>
<sequence>MAAPAGPAAGEPRSVDPQLWMACAGAAARVPAVGRDVYYVPEGHCEQCPRAPDLGGVGYDALVLCRVVGVRYLANPHTDEVFAVIALEPGRLLPPRSAPGGGSAAGGGGGGGRVVSFAKMLTPSDANNGGGFSVPRYCADSIFPRLDMSKDPPVQYLSIRDVHGGRWEFRHIYRGTPRRHLLTTGWSIFVNAKKLVAGDVVVFARNEAKELFVGIRRAYRSFPKPSPATFPHREIEDEPEPENVEGFSRCVKGRVPPSTVVEAVRLAKLGRPFEVMYYPKAGAAEFVVPKEVVDASLMVNWSAGIRVRMPVETEDSSRMTWFQGTVEEIMAKDMGPGTQSPWRMLKIDWDEKEALKDVKKNVKHVSPWDVELVIDAPQMQAPFPPLKKLKMLGQESPEFFGNKDGNMVSLLGLKNQNRGVLFTPLLNYTTSPAGMQGARHDLIFLPGLSTPSSITLKDSSPQNQGSILDSKAEPFKAPASGPREDNEEQVEFSFRLFGQLLKCKRSGEDELDNKYTKEREEVLSLGIVTL</sequence>
<evidence type="ECO:0000256" key="3">
    <source>
        <dbReference type="ARBA" id="ARBA00007853"/>
    </source>
</evidence>
<keyword evidence="7 9" id="KW-0539">Nucleus</keyword>
<evidence type="ECO:0000256" key="7">
    <source>
        <dbReference type="ARBA" id="ARBA00023242"/>
    </source>
</evidence>
<feature type="region of interest" description="Disordered" evidence="10">
    <location>
        <begin position="454"/>
        <end position="488"/>
    </location>
</feature>
<evidence type="ECO:0000256" key="2">
    <source>
        <dbReference type="ARBA" id="ARBA00004123"/>
    </source>
</evidence>
<organism evidence="12 13">
    <name type="scientific">Ananas comosus</name>
    <name type="common">Pineapple</name>
    <name type="synonym">Ananas ananas</name>
    <dbReference type="NCBI Taxonomy" id="4615"/>
    <lineage>
        <taxon>Eukaryota</taxon>
        <taxon>Viridiplantae</taxon>
        <taxon>Streptophyta</taxon>
        <taxon>Embryophyta</taxon>
        <taxon>Tracheophyta</taxon>
        <taxon>Spermatophyta</taxon>
        <taxon>Magnoliopsida</taxon>
        <taxon>Liliopsida</taxon>
        <taxon>Poales</taxon>
        <taxon>Bromeliaceae</taxon>
        <taxon>Bromelioideae</taxon>
        <taxon>Ananas</taxon>
    </lineage>
</organism>
<evidence type="ECO:0000256" key="8">
    <source>
        <dbReference type="ARBA" id="ARBA00023294"/>
    </source>
</evidence>
<keyword evidence="6 9" id="KW-0804">Transcription</keyword>
<keyword evidence="5 9" id="KW-0238">DNA-binding</keyword>